<evidence type="ECO:0008006" key="3">
    <source>
        <dbReference type="Google" id="ProtNLM"/>
    </source>
</evidence>
<gene>
    <name evidence="1" type="ORF">NCTC10392_04957</name>
</gene>
<accession>A0A0B7DIH9</accession>
<dbReference type="AlphaFoldDB" id="A0A0B7DIH9"/>
<sequence length="142" mass="16091">MRSNKVVGRGLLECEEALQRLLEGRPVVAEHVGLSRSKITASIVSFEAGFDRGYLKKSRNAHLPILARIEAFRAEANRGGSHSNTKKIDSLEDKLDALATELATVRAQRDRVLTQNLQLWERVRELELAERQIKPFQVRLHP</sequence>
<protein>
    <recommendedName>
        <fullName evidence="3">KfrA N-terminal DNA-binding domain-containing protein</fullName>
    </recommendedName>
</protein>
<evidence type="ECO:0000313" key="1">
    <source>
        <dbReference type="EMBL" id="SUD33559.1"/>
    </source>
</evidence>
<evidence type="ECO:0000313" key="2">
    <source>
        <dbReference type="Proteomes" id="UP000255125"/>
    </source>
</evidence>
<reference evidence="1 2" key="1">
    <citation type="submission" date="2018-06" db="EMBL/GenBank/DDBJ databases">
        <authorList>
            <consortium name="Pathogen Informatics"/>
            <person name="Doyle S."/>
        </authorList>
    </citation>
    <scope>NUCLEOTIDE SEQUENCE [LARGE SCALE GENOMIC DNA]</scope>
    <source>
        <strain evidence="1 2">NCTC10392</strain>
    </source>
</reference>
<dbReference type="RefSeq" id="WP_033896464.1">
    <property type="nucleotide sequence ID" value="NZ_CDMF01000001.1"/>
</dbReference>
<organism evidence="1 2">
    <name type="scientific">Pseudomonas fluorescens</name>
    <dbReference type="NCBI Taxonomy" id="294"/>
    <lineage>
        <taxon>Bacteria</taxon>
        <taxon>Pseudomonadati</taxon>
        <taxon>Pseudomonadota</taxon>
        <taxon>Gammaproteobacteria</taxon>
        <taxon>Pseudomonadales</taxon>
        <taxon>Pseudomonadaceae</taxon>
        <taxon>Pseudomonas</taxon>
    </lineage>
</organism>
<dbReference type="EMBL" id="UGUS01000002">
    <property type="protein sequence ID" value="SUD33559.1"/>
    <property type="molecule type" value="Genomic_DNA"/>
</dbReference>
<dbReference type="OrthoDB" id="6402547at2"/>
<proteinExistence type="predicted"/>
<name>A0A0B7DIH9_PSEFL</name>
<dbReference type="Proteomes" id="UP000255125">
    <property type="component" value="Unassembled WGS sequence"/>
</dbReference>